<evidence type="ECO:0000256" key="2">
    <source>
        <dbReference type="ARBA" id="ARBA00007802"/>
    </source>
</evidence>
<evidence type="ECO:0000256" key="3">
    <source>
        <dbReference type="ARBA" id="ARBA00022692"/>
    </source>
</evidence>
<dbReference type="RefSeq" id="WP_311734609.1">
    <property type="nucleotide sequence ID" value="NZ_JACHOQ010000006.1"/>
</dbReference>
<feature type="compositionally biased region" description="Pro residues" evidence="6">
    <location>
        <begin position="321"/>
        <end position="340"/>
    </location>
</feature>
<sequence length="472" mass="46894">MGTVSMETPNELMVVFSNTVSAGFDALQGAVNGVFGLLIVLVVAVTGIQWALSSNREVLAAGFGKILLIGAFAWLINDWQQLSETIYAGFLELGLTAGGGSLSSAEFLNPGAVLQQGWEIVKALGETPAPVDNPLDVVGNLTDALILGVAMIGIMLAFAVLALQIIVSLLEFKIVTLGGFVLLPFGIWNKTAFLAERPLGYVVSSGLKVLALAIVVSGARTIFDQLQPSANPDIYQALTILVVALLLAMLAIFIPNLASALVTGGPALGAGAAVTGGLAVGGAGALAGAAVAGVGAMAAGGASRLGGPARAAAGAGSGRPPASPAPPTPGPGRGPHPPTPSNDNPSPRAGGASSRSIPQGAPPAGVAEPARAWDPEVVSGAGDGPSALSGATSAKGAWDPRGGRPAATIARETEAARAGFQRAMAGQGARAGRPPARAAALQAFFIANAGRGLLPSSETSGVLSPNLKTEET</sequence>
<feature type="transmembrane region" description="Helical" evidence="7">
    <location>
        <begin position="30"/>
        <end position="51"/>
    </location>
</feature>
<accession>A0A7W9C7Y9</accession>
<evidence type="ECO:0000313" key="8">
    <source>
        <dbReference type="EMBL" id="MBB5740783.1"/>
    </source>
</evidence>
<feature type="compositionally biased region" description="Polar residues" evidence="6">
    <location>
        <begin position="456"/>
        <end position="472"/>
    </location>
</feature>
<keyword evidence="9" id="KW-1185">Reference proteome</keyword>
<dbReference type="AlphaFoldDB" id="A0A7W9C7Y9"/>
<feature type="transmembrane region" description="Helical" evidence="7">
    <location>
        <begin position="170"/>
        <end position="188"/>
    </location>
</feature>
<evidence type="ECO:0000256" key="5">
    <source>
        <dbReference type="ARBA" id="ARBA00023136"/>
    </source>
</evidence>
<feature type="transmembrane region" description="Helical" evidence="7">
    <location>
        <begin position="144"/>
        <end position="163"/>
    </location>
</feature>
<comment type="subcellular location">
    <subcellularLocation>
        <location evidence="1">Membrane</location>
        <topology evidence="1">Multi-pass membrane protein</topology>
    </subcellularLocation>
</comment>
<feature type="transmembrane region" description="Helical" evidence="7">
    <location>
        <begin position="278"/>
        <end position="300"/>
    </location>
</feature>
<evidence type="ECO:0000256" key="6">
    <source>
        <dbReference type="SAM" id="MobiDB-lite"/>
    </source>
</evidence>
<feature type="region of interest" description="Disordered" evidence="6">
    <location>
        <begin position="452"/>
        <end position="472"/>
    </location>
</feature>
<comment type="similarity">
    <text evidence="2">Belongs to the TrbL/VirB6 family.</text>
</comment>
<comment type="caution">
    <text evidence="8">The sequence shown here is derived from an EMBL/GenBank/DDBJ whole genome shotgun (WGS) entry which is preliminary data.</text>
</comment>
<feature type="transmembrane region" description="Helical" evidence="7">
    <location>
        <begin position="58"/>
        <end position="76"/>
    </location>
</feature>
<protein>
    <submittedName>
        <fullName evidence="8">Type IV secretion system protein TrbL</fullName>
    </submittedName>
</protein>
<proteinExistence type="inferred from homology"/>
<evidence type="ECO:0000256" key="4">
    <source>
        <dbReference type="ARBA" id="ARBA00022989"/>
    </source>
</evidence>
<keyword evidence="5 7" id="KW-0472">Membrane</keyword>
<keyword evidence="3 7" id="KW-0812">Transmembrane</keyword>
<evidence type="ECO:0000256" key="7">
    <source>
        <dbReference type="SAM" id="Phobius"/>
    </source>
</evidence>
<organism evidence="8 9">
    <name type="scientific">Brevundimonas aurantiaca</name>
    <dbReference type="NCBI Taxonomy" id="74316"/>
    <lineage>
        <taxon>Bacteria</taxon>
        <taxon>Pseudomonadati</taxon>
        <taxon>Pseudomonadota</taxon>
        <taxon>Alphaproteobacteria</taxon>
        <taxon>Caulobacterales</taxon>
        <taxon>Caulobacteraceae</taxon>
        <taxon>Brevundimonas</taxon>
    </lineage>
</organism>
<name>A0A7W9C7Y9_9CAUL</name>
<gene>
    <name evidence="8" type="ORF">GGQ93_002512</name>
</gene>
<dbReference type="InterPro" id="IPR014150">
    <property type="entry name" value="Conjugal_tfr_TrbL"/>
</dbReference>
<feature type="compositionally biased region" description="Low complexity" evidence="6">
    <location>
        <begin position="406"/>
        <end position="415"/>
    </location>
</feature>
<dbReference type="Proteomes" id="UP000527324">
    <property type="component" value="Unassembled WGS sequence"/>
</dbReference>
<keyword evidence="4 7" id="KW-1133">Transmembrane helix</keyword>
<dbReference type="Pfam" id="PF04610">
    <property type="entry name" value="TrbL"/>
    <property type="match status" value="1"/>
</dbReference>
<feature type="transmembrane region" description="Helical" evidence="7">
    <location>
        <begin position="200"/>
        <end position="223"/>
    </location>
</feature>
<feature type="region of interest" description="Disordered" evidence="6">
    <location>
        <begin position="307"/>
        <end position="415"/>
    </location>
</feature>
<evidence type="ECO:0000256" key="1">
    <source>
        <dbReference type="ARBA" id="ARBA00004141"/>
    </source>
</evidence>
<dbReference type="InterPro" id="IPR007688">
    <property type="entry name" value="Conjugal_tfr_TrbL/VirB6"/>
</dbReference>
<reference evidence="8 9" key="1">
    <citation type="submission" date="2020-08" db="EMBL/GenBank/DDBJ databases">
        <title>Genomic Encyclopedia of Type Strains, Phase IV (KMG-IV): sequencing the most valuable type-strain genomes for metagenomic binning, comparative biology and taxonomic classification.</title>
        <authorList>
            <person name="Goeker M."/>
        </authorList>
    </citation>
    <scope>NUCLEOTIDE SEQUENCE [LARGE SCALE GENOMIC DNA]</scope>
    <source>
        <strain evidence="8 9">DSM 4731</strain>
    </source>
</reference>
<dbReference type="NCBIfam" id="TIGR02783">
    <property type="entry name" value="TrbL_P"/>
    <property type="match status" value="1"/>
</dbReference>
<feature type="compositionally biased region" description="Low complexity" evidence="6">
    <location>
        <begin position="307"/>
        <end position="320"/>
    </location>
</feature>
<dbReference type="GO" id="GO:0030255">
    <property type="term" value="P:protein secretion by the type IV secretion system"/>
    <property type="evidence" value="ECO:0007669"/>
    <property type="project" value="InterPro"/>
</dbReference>
<dbReference type="EMBL" id="JACHOQ010000006">
    <property type="protein sequence ID" value="MBB5740783.1"/>
    <property type="molecule type" value="Genomic_DNA"/>
</dbReference>
<dbReference type="GO" id="GO:0016020">
    <property type="term" value="C:membrane"/>
    <property type="evidence" value="ECO:0007669"/>
    <property type="project" value="UniProtKB-SubCell"/>
</dbReference>
<evidence type="ECO:0000313" key="9">
    <source>
        <dbReference type="Proteomes" id="UP000527324"/>
    </source>
</evidence>
<feature type="transmembrane region" description="Helical" evidence="7">
    <location>
        <begin position="235"/>
        <end position="258"/>
    </location>
</feature>